<evidence type="ECO:0000313" key="5">
    <source>
        <dbReference type="EMBL" id="KAF5766215.1"/>
    </source>
</evidence>
<dbReference type="EMBL" id="MNCJ02000330">
    <property type="protein sequence ID" value="KAF5766215.1"/>
    <property type="molecule type" value="Genomic_DNA"/>
</dbReference>
<gene>
    <name evidence="5" type="ORF">HanXRQr2_Chr15g0712721</name>
</gene>
<proteinExistence type="predicted"/>
<accession>A0A9K3E355</accession>
<dbReference type="InterPro" id="IPR058039">
    <property type="entry name" value="At3g05675-like_ankyrin"/>
</dbReference>
<organism evidence="5 6">
    <name type="scientific">Helianthus annuus</name>
    <name type="common">Common sunflower</name>
    <dbReference type="NCBI Taxonomy" id="4232"/>
    <lineage>
        <taxon>Eukaryota</taxon>
        <taxon>Viridiplantae</taxon>
        <taxon>Streptophyta</taxon>
        <taxon>Embryophyta</taxon>
        <taxon>Tracheophyta</taxon>
        <taxon>Spermatophyta</taxon>
        <taxon>Magnoliopsida</taxon>
        <taxon>eudicotyledons</taxon>
        <taxon>Gunneridae</taxon>
        <taxon>Pentapetalae</taxon>
        <taxon>asterids</taxon>
        <taxon>campanulids</taxon>
        <taxon>Asterales</taxon>
        <taxon>Asteraceae</taxon>
        <taxon>Asteroideae</taxon>
        <taxon>Heliantheae alliance</taxon>
        <taxon>Heliantheae</taxon>
        <taxon>Helianthus</taxon>
    </lineage>
</organism>
<reference evidence="5" key="2">
    <citation type="submission" date="2020-06" db="EMBL/GenBank/DDBJ databases">
        <title>Helianthus annuus Genome sequencing and assembly Release 2.</title>
        <authorList>
            <person name="Gouzy J."/>
            <person name="Langlade N."/>
            <person name="Munos S."/>
        </authorList>
    </citation>
    <scope>NUCLEOTIDE SEQUENCE</scope>
    <source>
        <tissue evidence="5">Leaves</tissue>
    </source>
</reference>
<keyword evidence="6" id="KW-1185">Reference proteome</keyword>
<dbReference type="Gramene" id="mRNA:HanXRQr2_Chr15g0712721">
    <property type="protein sequence ID" value="CDS:HanXRQr2_Chr15g0712721.1"/>
    <property type="gene ID" value="HanXRQr2_Chr15g0712721"/>
</dbReference>
<evidence type="ECO:0000313" key="6">
    <source>
        <dbReference type="Proteomes" id="UP000215914"/>
    </source>
</evidence>
<name>A0A9K3E355_HELAN</name>
<feature type="domain" description="At3g05675-like ankyrin-like" evidence="4">
    <location>
        <begin position="5"/>
        <end position="69"/>
    </location>
</feature>
<comment type="function">
    <text evidence="1">May act as a substrate-specific adapter of an E3 ubiquitin-protein ligase complex (CUL3-RBX1-BTB) which mediates the ubiquitination and subsequent proteasomal degradation of target proteins.</text>
</comment>
<dbReference type="PANTHER" id="PTHR31060">
    <property type="entry name" value="OSJNBA0011J08.25 PROTEIN-RELATED"/>
    <property type="match status" value="1"/>
</dbReference>
<evidence type="ECO:0000259" key="4">
    <source>
        <dbReference type="Pfam" id="PF25553"/>
    </source>
</evidence>
<reference evidence="5" key="1">
    <citation type="journal article" date="2017" name="Nature">
        <title>The sunflower genome provides insights into oil metabolism, flowering and Asterid evolution.</title>
        <authorList>
            <person name="Badouin H."/>
            <person name="Gouzy J."/>
            <person name="Grassa C.J."/>
            <person name="Murat F."/>
            <person name="Staton S.E."/>
            <person name="Cottret L."/>
            <person name="Lelandais-Briere C."/>
            <person name="Owens G.L."/>
            <person name="Carrere S."/>
            <person name="Mayjonade B."/>
            <person name="Legrand L."/>
            <person name="Gill N."/>
            <person name="Kane N.C."/>
            <person name="Bowers J.E."/>
            <person name="Hubner S."/>
            <person name="Bellec A."/>
            <person name="Berard A."/>
            <person name="Berges H."/>
            <person name="Blanchet N."/>
            <person name="Boniface M.C."/>
            <person name="Brunel D."/>
            <person name="Catrice O."/>
            <person name="Chaidir N."/>
            <person name="Claudel C."/>
            <person name="Donnadieu C."/>
            <person name="Faraut T."/>
            <person name="Fievet G."/>
            <person name="Helmstetter N."/>
            <person name="King M."/>
            <person name="Knapp S.J."/>
            <person name="Lai Z."/>
            <person name="Le Paslier M.C."/>
            <person name="Lippi Y."/>
            <person name="Lorenzon L."/>
            <person name="Mandel J.R."/>
            <person name="Marage G."/>
            <person name="Marchand G."/>
            <person name="Marquand E."/>
            <person name="Bret-Mestries E."/>
            <person name="Morien E."/>
            <person name="Nambeesan S."/>
            <person name="Nguyen T."/>
            <person name="Pegot-Espagnet P."/>
            <person name="Pouilly N."/>
            <person name="Raftis F."/>
            <person name="Sallet E."/>
            <person name="Schiex T."/>
            <person name="Thomas J."/>
            <person name="Vandecasteele C."/>
            <person name="Vares D."/>
            <person name="Vear F."/>
            <person name="Vautrin S."/>
            <person name="Crespi M."/>
            <person name="Mangin B."/>
            <person name="Burke J.M."/>
            <person name="Salse J."/>
            <person name="Munos S."/>
            <person name="Vincourt P."/>
            <person name="Rieseberg L.H."/>
            <person name="Langlade N.B."/>
        </authorList>
    </citation>
    <scope>NUCLEOTIDE SEQUENCE</scope>
    <source>
        <tissue evidence="5">Leaves</tissue>
    </source>
</reference>
<comment type="pathway">
    <text evidence="2">Protein modification; protein ubiquitination.</text>
</comment>
<keyword evidence="3" id="KW-0833">Ubl conjugation pathway</keyword>
<evidence type="ECO:0000256" key="2">
    <source>
        <dbReference type="ARBA" id="ARBA00004906"/>
    </source>
</evidence>
<dbReference type="PANTHER" id="PTHR31060:SF5">
    <property type="entry name" value="PRLI-INTERACTING FACTOR G, PUTATIVE, EXPRESSED-RELATED"/>
    <property type="match status" value="1"/>
</dbReference>
<protein>
    <submittedName>
        <fullName evidence="5">BTB/POZ domain-containing protein</fullName>
    </submittedName>
</protein>
<dbReference type="Pfam" id="PF25553">
    <property type="entry name" value="BTB-POZ_ANK-like"/>
    <property type="match status" value="1"/>
</dbReference>
<evidence type="ECO:0000256" key="3">
    <source>
        <dbReference type="ARBA" id="ARBA00022786"/>
    </source>
</evidence>
<dbReference type="Proteomes" id="UP000215914">
    <property type="component" value="Unassembled WGS sequence"/>
</dbReference>
<dbReference type="InterPro" id="IPR038920">
    <property type="entry name" value="At3g05675-like"/>
</dbReference>
<sequence>MITLGYNTGCKSFDRKVVDEGIGRTVLTFPLEDQQIIMLGWLSSFLKAGDNCPNLQKAFEVRWRRTFVRPHNEQSNSQSLD</sequence>
<dbReference type="AlphaFoldDB" id="A0A9K3E355"/>
<evidence type="ECO:0000256" key="1">
    <source>
        <dbReference type="ARBA" id="ARBA00002668"/>
    </source>
</evidence>
<comment type="caution">
    <text evidence="5">The sequence shown here is derived from an EMBL/GenBank/DDBJ whole genome shotgun (WGS) entry which is preliminary data.</text>
</comment>